<dbReference type="EMBL" id="MGGF01000003">
    <property type="protein sequence ID" value="OGM22413.1"/>
    <property type="molecule type" value="Genomic_DNA"/>
</dbReference>
<evidence type="ECO:0000256" key="1">
    <source>
        <dbReference type="SAM" id="Phobius"/>
    </source>
</evidence>
<evidence type="ECO:0000313" key="2">
    <source>
        <dbReference type="EMBL" id="OGM22413.1"/>
    </source>
</evidence>
<organism evidence="2 3">
    <name type="scientific">Candidatus Woesebacteria bacterium RIFCSPHIGHO2_01_FULL_38_9b</name>
    <dbReference type="NCBI Taxonomy" id="1802493"/>
    <lineage>
        <taxon>Bacteria</taxon>
        <taxon>Candidatus Woeseibacteriota</taxon>
    </lineage>
</organism>
<feature type="transmembrane region" description="Helical" evidence="1">
    <location>
        <begin position="84"/>
        <end position="105"/>
    </location>
</feature>
<reference evidence="2 3" key="1">
    <citation type="journal article" date="2016" name="Nat. Commun.">
        <title>Thousands of microbial genomes shed light on interconnected biogeochemical processes in an aquifer system.</title>
        <authorList>
            <person name="Anantharaman K."/>
            <person name="Brown C.T."/>
            <person name="Hug L.A."/>
            <person name="Sharon I."/>
            <person name="Castelle C.J."/>
            <person name="Probst A.J."/>
            <person name="Thomas B.C."/>
            <person name="Singh A."/>
            <person name="Wilkins M.J."/>
            <person name="Karaoz U."/>
            <person name="Brodie E.L."/>
            <person name="Williams K.H."/>
            <person name="Hubbard S.S."/>
            <person name="Banfield J.F."/>
        </authorList>
    </citation>
    <scope>NUCLEOTIDE SEQUENCE [LARGE SCALE GENOMIC DNA]</scope>
</reference>
<keyword evidence="1" id="KW-0812">Transmembrane</keyword>
<comment type="caution">
    <text evidence="2">The sequence shown here is derived from an EMBL/GenBank/DDBJ whole genome shotgun (WGS) entry which is preliminary data.</text>
</comment>
<keyword evidence="1" id="KW-1133">Transmembrane helix</keyword>
<dbReference type="AlphaFoldDB" id="A0A1F7Y504"/>
<name>A0A1F7Y504_9BACT</name>
<gene>
    <name evidence="2" type="ORF">A2863_03580</name>
</gene>
<feature type="transmembrane region" description="Helical" evidence="1">
    <location>
        <begin position="39"/>
        <end position="63"/>
    </location>
</feature>
<accession>A0A1F7Y504</accession>
<dbReference type="Proteomes" id="UP000178750">
    <property type="component" value="Unassembled WGS sequence"/>
</dbReference>
<protein>
    <submittedName>
        <fullName evidence="2">Uncharacterized protein</fullName>
    </submittedName>
</protein>
<sequence length="129" mass="13579">MKNFIAAVNENPFGTITPPVGLQNYTGTPEASIGKLLNIVLQTLIVGAGIYALFNLVLAGYAFMSAGDDVKKVAGAWAKISQTLMGLAFAAGAFVLAAIFGQLIFGKWDFILNPKIPVADVVVPFPPTH</sequence>
<proteinExistence type="predicted"/>
<keyword evidence="1" id="KW-0472">Membrane</keyword>
<evidence type="ECO:0000313" key="3">
    <source>
        <dbReference type="Proteomes" id="UP000178750"/>
    </source>
</evidence>